<evidence type="ECO:0000313" key="8">
    <source>
        <dbReference type="EMBL" id="SHI55038.1"/>
    </source>
</evidence>
<gene>
    <name evidence="8" type="ORF">SAMN04487908_103113</name>
</gene>
<evidence type="ECO:0000313" key="9">
    <source>
        <dbReference type="Proteomes" id="UP000184172"/>
    </source>
</evidence>
<evidence type="ECO:0000256" key="6">
    <source>
        <dbReference type="ARBA" id="ARBA00023136"/>
    </source>
</evidence>
<dbReference type="Pfam" id="PF02472">
    <property type="entry name" value="ExbD"/>
    <property type="match status" value="1"/>
</dbReference>
<dbReference type="GO" id="GO:0022857">
    <property type="term" value="F:transmembrane transporter activity"/>
    <property type="evidence" value="ECO:0007669"/>
    <property type="project" value="InterPro"/>
</dbReference>
<accession>A0A1M6C2V0</accession>
<name>A0A1M6C2V0_9FLAO</name>
<evidence type="ECO:0000256" key="4">
    <source>
        <dbReference type="ARBA" id="ARBA00022692"/>
    </source>
</evidence>
<comment type="subcellular location">
    <subcellularLocation>
        <location evidence="1">Cell membrane</location>
        <topology evidence="1">Single-pass membrane protein</topology>
    </subcellularLocation>
    <subcellularLocation>
        <location evidence="7">Cell membrane</location>
        <topology evidence="7">Single-pass type II membrane protein</topology>
    </subcellularLocation>
</comment>
<keyword evidence="6" id="KW-0472">Membrane</keyword>
<dbReference type="RefSeq" id="WP_073214913.1">
    <property type="nucleotide sequence ID" value="NZ_FNNS01000003.1"/>
</dbReference>
<keyword evidence="4 7" id="KW-0812">Transmembrane</keyword>
<evidence type="ECO:0000256" key="7">
    <source>
        <dbReference type="RuleBase" id="RU003879"/>
    </source>
</evidence>
<evidence type="ECO:0000256" key="1">
    <source>
        <dbReference type="ARBA" id="ARBA00004162"/>
    </source>
</evidence>
<dbReference type="InterPro" id="IPR003400">
    <property type="entry name" value="ExbD"/>
</dbReference>
<evidence type="ECO:0000256" key="2">
    <source>
        <dbReference type="ARBA" id="ARBA00005811"/>
    </source>
</evidence>
<keyword evidence="9" id="KW-1185">Reference proteome</keyword>
<evidence type="ECO:0000256" key="5">
    <source>
        <dbReference type="ARBA" id="ARBA00022989"/>
    </source>
</evidence>
<keyword evidence="5" id="KW-1133">Transmembrane helix</keyword>
<dbReference type="PANTHER" id="PTHR30558:SF3">
    <property type="entry name" value="BIOPOLYMER TRANSPORT PROTEIN EXBD-RELATED"/>
    <property type="match status" value="1"/>
</dbReference>
<dbReference type="GO" id="GO:0015031">
    <property type="term" value="P:protein transport"/>
    <property type="evidence" value="ECO:0007669"/>
    <property type="project" value="UniProtKB-KW"/>
</dbReference>
<dbReference type="STRING" id="797419.SAMN05216556_103113"/>
<comment type="similarity">
    <text evidence="2 7">Belongs to the ExbD/TolR family.</text>
</comment>
<sequence length="214" mass="24092">MARRATPEVNAGSMADIAFLLLIFFLVTTTIEKDKGIARQLPPKEPPTDEKVIIKEKNLFIVNVNRQDQLLVDDNLMELKDLRKAAINFLDNGGAPAGTAEYCNYCKGGMADNPNKHNPKSSDNPDKAVISVQNDRLTSYKMYIAVQNELVAAYNYLRDRESQRLYGWKFTEMSKALDEGSYKGDKDLLQEKLEVVQKLFPQKLSEAEPKKSGS</sequence>
<keyword evidence="7" id="KW-0813">Transport</keyword>
<protein>
    <submittedName>
        <fullName evidence="8">Biopolymer transport protein ExbD/TolR</fullName>
    </submittedName>
</protein>
<organism evidence="8 9">
    <name type="scientific">Aequorivita viscosa</name>
    <dbReference type="NCBI Taxonomy" id="797419"/>
    <lineage>
        <taxon>Bacteria</taxon>
        <taxon>Pseudomonadati</taxon>
        <taxon>Bacteroidota</taxon>
        <taxon>Flavobacteriia</taxon>
        <taxon>Flavobacteriales</taxon>
        <taxon>Flavobacteriaceae</taxon>
        <taxon>Aequorivita</taxon>
    </lineage>
</organism>
<reference evidence="9" key="1">
    <citation type="submission" date="2016-11" db="EMBL/GenBank/DDBJ databases">
        <authorList>
            <person name="Varghese N."/>
            <person name="Submissions S."/>
        </authorList>
    </citation>
    <scope>NUCLEOTIDE SEQUENCE [LARGE SCALE GENOMIC DNA]</scope>
    <source>
        <strain evidence="9">DSM 26349</strain>
    </source>
</reference>
<dbReference type="PANTHER" id="PTHR30558">
    <property type="entry name" value="EXBD MEMBRANE COMPONENT OF PMF-DRIVEN MACROMOLECULE IMPORT SYSTEM"/>
    <property type="match status" value="1"/>
</dbReference>
<dbReference type="OrthoDB" id="9801500at2"/>
<dbReference type="EMBL" id="FQYV01000003">
    <property type="protein sequence ID" value="SHI55038.1"/>
    <property type="molecule type" value="Genomic_DNA"/>
</dbReference>
<evidence type="ECO:0000256" key="3">
    <source>
        <dbReference type="ARBA" id="ARBA00022475"/>
    </source>
</evidence>
<keyword evidence="7" id="KW-0653">Protein transport</keyword>
<dbReference type="Proteomes" id="UP000184172">
    <property type="component" value="Unassembled WGS sequence"/>
</dbReference>
<dbReference type="AlphaFoldDB" id="A0A1M6C2V0"/>
<proteinExistence type="inferred from homology"/>
<dbReference type="GO" id="GO:0005886">
    <property type="term" value="C:plasma membrane"/>
    <property type="evidence" value="ECO:0007669"/>
    <property type="project" value="UniProtKB-SubCell"/>
</dbReference>
<keyword evidence="3" id="KW-1003">Cell membrane</keyword>